<proteinExistence type="predicted"/>
<organism evidence="1 2">
    <name type="scientific">Colletotrichum cuscutae</name>
    <dbReference type="NCBI Taxonomy" id="1209917"/>
    <lineage>
        <taxon>Eukaryota</taxon>
        <taxon>Fungi</taxon>
        <taxon>Dikarya</taxon>
        <taxon>Ascomycota</taxon>
        <taxon>Pezizomycotina</taxon>
        <taxon>Sordariomycetes</taxon>
        <taxon>Hypocreomycetidae</taxon>
        <taxon>Glomerellales</taxon>
        <taxon>Glomerellaceae</taxon>
        <taxon>Colletotrichum</taxon>
        <taxon>Colletotrichum acutatum species complex</taxon>
    </lineage>
</organism>
<comment type="caution">
    <text evidence="1">The sequence shown here is derived from an EMBL/GenBank/DDBJ whole genome shotgun (WGS) entry which is preliminary data.</text>
</comment>
<sequence>MIIGTGLFSTAAGSTDHRSLSGQFAPRAVTAEGILYSNRALGYLTQFMEAGAQAACLVIGTYLAAPTVRCQASPKRKAGPFENGAPTGPFSAKFCPMQEPSMGRNSVTPKYHGTETEVGTFVSDNKVPLALAHPS</sequence>
<dbReference type="EMBL" id="MPDP01000019">
    <property type="protein sequence ID" value="KAK1494736.1"/>
    <property type="molecule type" value="Genomic_DNA"/>
</dbReference>
<name>A0AAJ0DNE0_9PEZI</name>
<evidence type="ECO:0000313" key="2">
    <source>
        <dbReference type="Proteomes" id="UP001239213"/>
    </source>
</evidence>
<reference evidence="1" key="1">
    <citation type="submission" date="2016-11" db="EMBL/GenBank/DDBJ databases">
        <title>The genome sequence of Colletotrichum cuscutae.</title>
        <authorList>
            <person name="Baroncelli R."/>
        </authorList>
    </citation>
    <scope>NUCLEOTIDE SEQUENCE</scope>
    <source>
        <strain evidence="1">IMI 304802</strain>
    </source>
</reference>
<dbReference type="AlphaFoldDB" id="A0AAJ0DNE0"/>
<gene>
    <name evidence="1" type="ORF">CCUS01_13649</name>
</gene>
<evidence type="ECO:0000313" key="1">
    <source>
        <dbReference type="EMBL" id="KAK1494736.1"/>
    </source>
</evidence>
<keyword evidence="2" id="KW-1185">Reference proteome</keyword>
<dbReference type="Proteomes" id="UP001239213">
    <property type="component" value="Unassembled WGS sequence"/>
</dbReference>
<accession>A0AAJ0DNE0</accession>
<protein>
    <submittedName>
        <fullName evidence="1">Uncharacterized protein</fullName>
    </submittedName>
</protein>